<evidence type="ECO:0000313" key="4">
    <source>
        <dbReference type="Proteomes" id="UP001627154"/>
    </source>
</evidence>
<dbReference type="AlphaFoldDB" id="A0ABD2XR69"/>
<keyword evidence="2" id="KW-0812">Transmembrane</keyword>
<evidence type="ECO:0000256" key="2">
    <source>
        <dbReference type="SAM" id="Phobius"/>
    </source>
</evidence>
<keyword evidence="2" id="KW-0472">Membrane</keyword>
<feature type="region of interest" description="Disordered" evidence="1">
    <location>
        <begin position="42"/>
        <end position="80"/>
    </location>
</feature>
<protein>
    <submittedName>
        <fullName evidence="3">Uncharacterized protein</fullName>
    </submittedName>
</protein>
<feature type="transmembrane region" description="Helical" evidence="2">
    <location>
        <begin position="12"/>
        <end position="33"/>
    </location>
</feature>
<keyword evidence="4" id="KW-1185">Reference proteome</keyword>
<accession>A0ABD2XR69</accession>
<organism evidence="3 4">
    <name type="scientific">Trichogramma kaykai</name>
    <dbReference type="NCBI Taxonomy" id="54128"/>
    <lineage>
        <taxon>Eukaryota</taxon>
        <taxon>Metazoa</taxon>
        <taxon>Ecdysozoa</taxon>
        <taxon>Arthropoda</taxon>
        <taxon>Hexapoda</taxon>
        <taxon>Insecta</taxon>
        <taxon>Pterygota</taxon>
        <taxon>Neoptera</taxon>
        <taxon>Endopterygota</taxon>
        <taxon>Hymenoptera</taxon>
        <taxon>Apocrita</taxon>
        <taxon>Proctotrupomorpha</taxon>
        <taxon>Chalcidoidea</taxon>
        <taxon>Trichogrammatidae</taxon>
        <taxon>Trichogramma</taxon>
    </lineage>
</organism>
<reference evidence="3 4" key="1">
    <citation type="journal article" date="2024" name="bioRxiv">
        <title>A reference genome for Trichogramma kaykai: A tiny desert-dwelling parasitoid wasp with competing sex-ratio distorters.</title>
        <authorList>
            <person name="Culotta J."/>
            <person name="Lindsey A.R."/>
        </authorList>
    </citation>
    <scope>NUCLEOTIDE SEQUENCE [LARGE SCALE GENOMIC DNA]</scope>
    <source>
        <strain evidence="3 4">KSX58</strain>
    </source>
</reference>
<keyword evidence="2" id="KW-1133">Transmembrane helix</keyword>
<name>A0ABD2XR69_9HYME</name>
<dbReference type="Proteomes" id="UP001627154">
    <property type="component" value="Unassembled WGS sequence"/>
</dbReference>
<gene>
    <name evidence="3" type="ORF">TKK_000393</name>
</gene>
<comment type="caution">
    <text evidence="3">The sequence shown here is derived from an EMBL/GenBank/DDBJ whole genome shotgun (WGS) entry which is preliminary data.</text>
</comment>
<proteinExistence type="predicted"/>
<evidence type="ECO:0000313" key="3">
    <source>
        <dbReference type="EMBL" id="KAL3407725.1"/>
    </source>
</evidence>
<evidence type="ECO:0000256" key="1">
    <source>
        <dbReference type="SAM" id="MobiDB-lite"/>
    </source>
</evidence>
<feature type="compositionally biased region" description="Polar residues" evidence="1">
    <location>
        <begin position="65"/>
        <end position="75"/>
    </location>
</feature>
<dbReference type="EMBL" id="JBJJXI010000003">
    <property type="protein sequence ID" value="KAL3407725.1"/>
    <property type="molecule type" value="Genomic_DNA"/>
</dbReference>
<feature type="region of interest" description="Disordered" evidence="1">
    <location>
        <begin position="160"/>
        <end position="182"/>
    </location>
</feature>
<sequence length="198" mass="21226">MSDQVRKRRATALLYPITPVATGLCVRLLPFGLSTRSPWTKGLGYAQPARQGRHRRQIAERSKSPRNPTTQSPPTTEFPLEGTSFQWAPRWGAGPILPLPAMQAGARVDAATHTSWTGNGSRAARDCYVHISFTSPIHYPKRCGVATTAPASPFPVSGPRSFTSVGAPRPRGTVLRPVGVRGPKGPLPGLGTCLPGTW</sequence>